<dbReference type="Pfam" id="PF00955">
    <property type="entry name" value="HCO3_cotransp"/>
    <property type="match status" value="1"/>
</dbReference>
<feature type="compositionally biased region" description="Polar residues" evidence="9">
    <location>
        <begin position="21"/>
        <end position="30"/>
    </location>
</feature>
<comment type="subcellular location">
    <subcellularLocation>
        <location evidence="1">Cell membrane</location>
        <topology evidence="1">Multi-pass membrane protein</topology>
    </subcellularLocation>
</comment>
<evidence type="ECO:0000256" key="5">
    <source>
        <dbReference type="ARBA" id="ARBA00022692"/>
    </source>
</evidence>
<evidence type="ECO:0000256" key="8">
    <source>
        <dbReference type="ARBA" id="ARBA00023136"/>
    </source>
</evidence>
<feature type="transmembrane region" description="Helical" evidence="10">
    <location>
        <begin position="562"/>
        <end position="582"/>
    </location>
</feature>
<dbReference type="PROSITE" id="PS51094">
    <property type="entry name" value="PTS_EIIA_TYPE_2"/>
    <property type="match status" value="1"/>
</dbReference>
<feature type="region of interest" description="Disordered" evidence="9">
    <location>
        <begin position="21"/>
        <end position="86"/>
    </location>
</feature>
<dbReference type="Gene3D" id="1.10.287.570">
    <property type="entry name" value="Helical hairpin bin"/>
    <property type="match status" value="1"/>
</dbReference>
<proteinExistence type="inferred from homology"/>
<dbReference type="Gene3D" id="3.40.930.10">
    <property type="entry name" value="Mannitol-specific EII, Chain A"/>
    <property type="match status" value="1"/>
</dbReference>
<comment type="similarity">
    <text evidence="2">Belongs to the anion exchanger (TC 2.A.31) family.</text>
</comment>
<dbReference type="InterPro" id="IPR016152">
    <property type="entry name" value="PTrfase/Anion_transptr"/>
</dbReference>
<evidence type="ECO:0000256" key="7">
    <source>
        <dbReference type="ARBA" id="ARBA00023065"/>
    </source>
</evidence>
<evidence type="ECO:0000256" key="9">
    <source>
        <dbReference type="SAM" id="MobiDB-lite"/>
    </source>
</evidence>
<evidence type="ECO:0000313" key="12">
    <source>
        <dbReference type="Proteomes" id="UP000694865"/>
    </source>
</evidence>
<dbReference type="PANTHER" id="PTHR11453:SF127">
    <property type="entry name" value="SOLUTE CARRIER FAMILY 4 MEMBER 11"/>
    <property type="match status" value="1"/>
</dbReference>
<feature type="transmembrane region" description="Helical" evidence="10">
    <location>
        <begin position="681"/>
        <end position="704"/>
    </location>
</feature>
<feature type="transmembrane region" description="Helical" evidence="10">
    <location>
        <begin position="416"/>
        <end position="446"/>
    </location>
</feature>
<accession>A0ABM0MWD5</accession>
<keyword evidence="5 10" id="KW-0812">Transmembrane</keyword>
<sequence length="875" mass="97663">MSSKLPRTGRESTELTVIVTDQENESSFVQGNGHVNHALDVSANDVGPNETPSETVHRRRRTTSTSSSSPSPRSSMGSGRRLSGDGVAGAPVILSANQTSVTEIGSDAIGVSLSGHNVDSDEDEEEVTLMYAQHEKVPMKDFSAEVRAVVDVEKFLSQAVLLLDVHKNTLEGVVDLLLTKAFEDESETTINEAKSALFTHDSVHSLARTFCIPIAKLFLCNCISLTKRHVAIARLKHPANFGRTSQEVHFVILVLAPTKEKSTKNALETGRTFSTIFADMDFRHKLIEAKTEEDFKKALNAHTAVLSAEQNSSKKKVRSTDVFDELEEETVQRGKRCSFSFASGLRADFWRRIPHYWSDYKDGVIGHKTPQKSISTTFFLYFAILLPSIAFGVLNDKNTNGAIDVKRVIVAQGFGGLFFALFGGQPLIILLTTAPLALFINLIYVIAEDFELNFYAVYACVGIWNSFFLLIYSVFGACKLMKWSTRSTEEIFALFIAIAFCYDAFIDLAHNFDENYVDPLCNCSSPYLQNNNSSALLDYVLNNGTDEDFATCSVLCTRENSLLYLILLFGTVWLGLLLYNFTKSPYLDASKRELLADYALPVAVIIMSFIGSFCFRAVDLEPWPYTDSDLFAIAPFQTLSPAAIGGCAILGFPLSLLFFMDQNISSALVNAPQNKLKKGSAYNLDLLVVAFINFILSIFGLPWIHAALPHSPLHVRALADVEERVDQGHVHTIIVHVRETRLTAIISHIFIALSLFLLPLPLQYIPQAVLYGLFLYVAFTSVDDNQMFDRICLFVTEQAAYPPNHYVRRVPQRKIHTFTILQLIQLTVLCIFGFVPQVYLRMLFPVVIMLFMPTRFKLVPLAIEKKYLEALDKPH</sequence>
<feature type="compositionally biased region" description="Low complexity" evidence="9">
    <location>
        <begin position="63"/>
        <end position="81"/>
    </location>
</feature>
<dbReference type="InterPro" id="IPR011531">
    <property type="entry name" value="HCO3_transpt-like_TM_dom"/>
</dbReference>
<evidence type="ECO:0000313" key="13">
    <source>
        <dbReference type="RefSeq" id="XP_006824326.1"/>
    </source>
</evidence>
<feature type="transmembrane region" description="Helical" evidence="10">
    <location>
        <begin position="378"/>
        <end position="395"/>
    </location>
</feature>
<dbReference type="PANTHER" id="PTHR11453">
    <property type="entry name" value="ANION EXCHANGE PROTEIN"/>
    <property type="match status" value="1"/>
</dbReference>
<keyword evidence="12" id="KW-1185">Reference proteome</keyword>
<evidence type="ECO:0000259" key="11">
    <source>
        <dbReference type="PROSITE" id="PS51094"/>
    </source>
</evidence>
<evidence type="ECO:0000256" key="4">
    <source>
        <dbReference type="ARBA" id="ARBA00022475"/>
    </source>
</evidence>
<feature type="transmembrane region" description="Helical" evidence="10">
    <location>
        <begin position="638"/>
        <end position="660"/>
    </location>
</feature>
<name>A0ABM0MWD5_SACKO</name>
<dbReference type="InterPro" id="IPR002178">
    <property type="entry name" value="PTS_EIIA_type-2_dom"/>
</dbReference>
<dbReference type="InterPro" id="IPR003020">
    <property type="entry name" value="HCO3_transpt_euk"/>
</dbReference>
<feature type="domain" description="PTS EIIA type-2" evidence="11">
    <location>
        <begin position="154"/>
        <end position="302"/>
    </location>
</feature>
<organism evidence="12 13">
    <name type="scientific">Saccoglossus kowalevskii</name>
    <name type="common">Acorn worm</name>
    <dbReference type="NCBI Taxonomy" id="10224"/>
    <lineage>
        <taxon>Eukaryota</taxon>
        <taxon>Metazoa</taxon>
        <taxon>Hemichordata</taxon>
        <taxon>Enteropneusta</taxon>
        <taxon>Harrimaniidae</taxon>
        <taxon>Saccoglossus</taxon>
    </lineage>
</organism>
<keyword evidence="6 10" id="KW-1133">Transmembrane helix</keyword>
<reference evidence="13" key="1">
    <citation type="submission" date="2025-08" db="UniProtKB">
        <authorList>
            <consortium name="RefSeq"/>
        </authorList>
    </citation>
    <scope>IDENTIFICATION</scope>
    <source>
        <tissue evidence="13">Testes</tissue>
    </source>
</reference>
<dbReference type="PRINTS" id="PR01231">
    <property type="entry name" value="HCO3TRNSPORT"/>
</dbReference>
<dbReference type="GeneID" id="100367851"/>
<feature type="transmembrane region" description="Helical" evidence="10">
    <location>
        <begin position="452"/>
        <end position="478"/>
    </location>
</feature>
<dbReference type="SUPFAM" id="SSF55804">
    <property type="entry name" value="Phoshotransferase/anion transport protein"/>
    <property type="match status" value="1"/>
</dbReference>
<evidence type="ECO:0000256" key="3">
    <source>
        <dbReference type="ARBA" id="ARBA00022448"/>
    </source>
</evidence>
<feature type="transmembrane region" description="Helical" evidence="10">
    <location>
        <begin position="490"/>
        <end position="510"/>
    </location>
</feature>
<keyword evidence="4" id="KW-1003">Cell membrane</keyword>
<evidence type="ECO:0000256" key="1">
    <source>
        <dbReference type="ARBA" id="ARBA00004651"/>
    </source>
</evidence>
<gene>
    <name evidence="13" type="primary">LOC100367851</name>
</gene>
<evidence type="ECO:0000256" key="10">
    <source>
        <dbReference type="SAM" id="Phobius"/>
    </source>
</evidence>
<dbReference type="RefSeq" id="XP_006824326.1">
    <property type="nucleotide sequence ID" value="XM_006824263.1"/>
</dbReference>
<keyword evidence="7" id="KW-0406">Ion transport</keyword>
<keyword evidence="3" id="KW-0813">Transport</keyword>
<evidence type="ECO:0000256" key="6">
    <source>
        <dbReference type="ARBA" id="ARBA00022989"/>
    </source>
</evidence>
<dbReference type="Pfam" id="PF00359">
    <property type="entry name" value="PTS_EIIA_2"/>
    <property type="match status" value="1"/>
</dbReference>
<evidence type="ECO:0000256" key="2">
    <source>
        <dbReference type="ARBA" id="ARBA00010993"/>
    </source>
</evidence>
<protein>
    <submittedName>
        <fullName evidence="13">Sodium bicarbonate transporter-like protein 11-like</fullName>
    </submittedName>
</protein>
<feature type="transmembrane region" description="Helical" evidence="10">
    <location>
        <begin position="594"/>
        <end position="618"/>
    </location>
</feature>
<keyword evidence="8 10" id="KW-0472">Membrane</keyword>
<dbReference type="Proteomes" id="UP000694865">
    <property type="component" value="Unplaced"/>
</dbReference>
<feature type="transmembrane region" description="Helical" evidence="10">
    <location>
        <begin position="818"/>
        <end position="836"/>
    </location>
</feature>